<comment type="caution">
    <text evidence="2">The sequence shown here is derived from an EMBL/GenBank/DDBJ whole genome shotgun (WGS) entry which is preliminary data.</text>
</comment>
<dbReference type="EMBL" id="BGPR01012923">
    <property type="protein sequence ID" value="GBN58401.1"/>
    <property type="molecule type" value="Genomic_DNA"/>
</dbReference>
<dbReference type="InterPro" id="IPR000477">
    <property type="entry name" value="RT_dom"/>
</dbReference>
<keyword evidence="2" id="KW-0548">Nucleotidyltransferase</keyword>
<accession>A0A4Y2Q4M2</accession>
<dbReference type="OrthoDB" id="8058536at2759"/>
<dbReference type="CDD" id="cd01650">
    <property type="entry name" value="RT_nLTR_like"/>
    <property type="match status" value="1"/>
</dbReference>
<reference evidence="2 3" key="1">
    <citation type="journal article" date="2019" name="Sci. Rep.">
        <title>Orb-weaving spider Araneus ventricosus genome elucidates the spidroin gene catalogue.</title>
        <authorList>
            <person name="Kono N."/>
            <person name="Nakamura H."/>
            <person name="Ohtoshi R."/>
            <person name="Moran D.A.P."/>
            <person name="Shinohara A."/>
            <person name="Yoshida Y."/>
            <person name="Fujiwara M."/>
            <person name="Mori M."/>
            <person name="Tomita M."/>
            <person name="Arakawa K."/>
        </authorList>
    </citation>
    <scope>NUCLEOTIDE SEQUENCE [LARGE SCALE GENOMIC DNA]</scope>
</reference>
<organism evidence="2 3">
    <name type="scientific">Araneus ventricosus</name>
    <name type="common">Orbweaver spider</name>
    <name type="synonym">Epeira ventricosa</name>
    <dbReference type="NCBI Taxonomy" id="182803"/>
    <lineage>
        <taxon>Eukaryota</taxon>
        <taxon>Metazoa</taxon>
        <taxon>Ecdysozoa</taxon>
        <taxon>Arthropoda</taxon>
        <taxon>Chelicerata</taxon>
        <taxon>Arachnida</taxon>
        <taxon>Araneae</taxon>
        <taxon>Araneomorphae</taxon>
        <taxon>Entelegynae</taxon>
        <taxon>Araneoidea</taxon>
        <taxon>Araneidae</taxon>
        <taxon>Araneus</taxon>
    </lineage>
</organism>
<sequence length="175" mass="20293">MFELQKALSLAHDTSSGRDGIAFNMLRHLNTTSLSHLLFLCNRIWTEQKYPSQWHEAIVIPILKPSKDSSNPLNYRRIALTSCLCKTLERMVNARLVFELEKQGCIPPLQSGFRRGRSTFDNLVLLETQIRNAFVRRNHLVSIFFDIEKAYDRTWRYGILLTLFTLVLGETCPSF</sequence>
<proteinExistence type="predicted"/>
<dbReference type="Proteomes" id="UP000499080">
    <property type="component" value="Unassembled WGS sequence"/>
</dbReference>
<evidence type="ECO:0000313" key="3">
    <source>
        <dbReference type="Proteomes" id="UP000499080"/>
    </source>
</evidence>
<evidence type="ECO:0000313" key="2">
    <source>
        <dbReference type="EMBL" id="GBN58401.1"/>
    </source>
</evidence>
<name>A0A4Y2Q4M2_ARAVE</name>
<dbReference type="GO" id="GO:0003964">
    <property type="term" value="F:RNA-directed DNA polymerase activity"/>
    <property type="evidence" value="ECO:0007669"/>
    <property type="project" value="UniProtKB-KW"/>
</dbReference>
<dbReference type="Pfam" id="PF00078">
    <property type="entry name" value="RVT_1"/>
    <property type="match status" value="1"/>
</dbReference>
<keyword evidence="2" id="KW-0808">Transferase</keyword>
<protein>
    <submittedName>
        <fullName evidence="2">Putative RNA-directed DNA polymerase from transposon X-element</fullName>
    </submittedName>
</protein>
<feature type="domain" description="Reverse transcriptase" evidence="1">
    <location>
        <begin position="66"/>
        <end position="165"/>
    </location>
</feature>
<keyword evidence="2" id="KW-0695">RNA-directed DNA polymerase</keyword>
<gene>
    <name evidence="2" type="primary">X-elementORF2_929</name>
    <name evidence="2" type="ORF">AVEN_95896_1</name>
</gene>
<dbReference type="PANTHER" id="PTHR19446">
    <property type="entry name" value="REVERSE TRANSCRIPTASES"/>
    <property type="match status" value="1"/>
</dbReference>
<keyword evidence="3" id="KW-1185">Reference proteome</keyword>
<evidence type="ECO:0000259" key="1">
    <source>
        <dbReference type="Pfam" id="PF00078"/>
    </source>
</evidence>
<dbReference type="AlphaFoldDB" id="A0A4Y2Q4M2"/>